<reference evidence="2 3" key="1">
    <citation type="journal article" date="2012" name="Eukaryot. Cell">
        <title>Draft genome sequence of CBS 2479, the standard type strain of Trichosporon asahii.</title>
        <authorList>
            <person name="Yang R.Y."/>
            <person name="Li H.T."/>
            <person name="Zhu H."/>
            <person name="Zhou G.P."/>
            <person name="Wang M."/>
            <person name="Wang L."/>
        </authorList>
    </citation>
    <scope>NUCLEOTIDE SEQUENCE [LARGE SCALE GENOMIC DNA]</scope>
    <source>
        <strain evidence="3">ATCC 90039 / CBS 2479 / JCM 2466 / KCTC 7840 / NCYC 2677 / UAMH 7654</strain>
    </source>
</reference>
<evidence type="ECO:0000256" key="1">
    <source>
        <dbReference type="SAM" id="MobiDB-lite"/>
    </source>
</evidence>
<evidence type="ECO:0000313" key="3">
    <source>
        <dbReference type="Proteomes" id="UP000002748"/>
    </source>
</evidence>
<feature type="region of interest" description="Disordered" evidence="1">
    <location>
        <begin position="1"/>
        <end position="52"/>
    </location>
</feature>
<protein>
    <submittedName>
        <fullName evidence="2">Uncharacterized protein</fullName>
    </submittedName>
</protein>
<proteinExistence type="predicted"/>
<dbReference type="Proteomes" id="UP000002748">
    <property type="component" value="Unassembled WGS sequence"/>
</dbReference>
<dbReference type="EMBL" id="ALBS01000022">
    <property type="protein sequence ID" value="EJT52585.1"/>
    <property type="molecule type" value="Genomic_DNA"/>
</dbReference>
<gene>
    <name evidence="2" type="ORF">A1Q1_03387</name>
</gene>
<dbReference type="KEGG" id="tasa:A1Q1_03387"/>
<dbReference type="HOGENOM" id="CLU_576444_0_0_1"/>
<dbReference type="VEuPathDB" id="FungiDB:A1Q1_03387"/>
<dbReference type="RefSeq" id="XP_014183724.1">
    <property type="nucleotide sequence ID" value="XM_014328249.1"/>
</dbReference>
<name>J4UL01_TRIAS</name>
<comment type="caution">
    <text evidence="2">The sequence shown here is derived from an EMBL/GenBank/DDBJ whole genome shotgun (WGS) entry which is preliminary data.</text>
</comment>
<evidence type="ECO:0000313" key="2">
    <source>
        <dbReference type="EMBL" id="EJT52585.1"/>
    </source>
</evidence>
<dbReference type="PANTHER" id="PTHR33324">
    <property type="entry name" value="EXPRESSED PROTEIN"/>
    <property type="match status" value="1"/>
</dbReference>
<accession>J4UL01</accession>
<organism evidence="2 3">
    <name type="scientific">Trichosporon asahii var. asahii (strain ATCC 90039 / CBS 2479 / JCM 2466 / KCTC 7840 / NBRC 103889/ NCYC 2677 / UAMH 7654)</name>
    <name type="common">Yeast</name>
    <dbReference type="NCBI Taxonomy" id="1186058"/>
    <lineage>
        <taxon>Eukaryota</taxon>
        <taxon>Fungi</taxon>
        <taxon>Dikarya</taxon>
        <taxon>Basidiomycota</taxon>
        <taxon>Agaricomycotina</taxon>
        <taxon>Tremellomycetes</taxon>
        <taxon>Trichosporonales</taxon>
        <taxon>Trichosporonaceae</taxon>
        <taxon>Trichosporon</taxon>
    </lineage>
</organism>
<dbReference type="PANTHER" id="PTHR33324:SF2">
    <property type="entry name" value="MYB_SANT-LIKE DNA-BINDING DOMAIN-CONTAINING PROTEIN"/>
    <property type="match status" value="1"/>
</dbReference>
<sequence length="474" mass="53937">MQPSSFPTVPSTPQTQTASQGTFSTPFTPTPDLRQSNPQGAPRPSTLQTRARGPILVEGEHYWILRSKHWERDATQWSPSSAELLLSILEERPDLWSQWQAGKNKQGQPARKSQVNEAIVAELRKRKAPTARSAPAVQSYMRKMFENYKDAHKQDIPRTGDGVECYIEIAKDVSRHCQTQADIIEALHEVCPNYHRLKIIMEGSAGAPENTIHDNLELGEGDVMVDTIVNQLGGATEDEPETQETQDFFEDDDETSLHDINEFQSPEPPSTLSSANLDAASMLDGDISPVSTLMASVFGQAHREVKELTATERKRFLEKSQTPESTFSELYSDESEKNRLAKKEKLQVLREQNTIMKRKTDHEIDSGERRLFFEELKLVNEYEMQLRRQFSETFARDKSLSPAQVIEAVDQALVNPLRRMREQLASSGRRREEIRAWDRSRGSSRVRDSSPSVNDRVRELSISRTVYEEDFSMV</sequence>
<feature type="compositionally biased region" description="Polar residues" evidence="1">
    <location>
        <begin position="1"/>
        <end position="49"/>
    </location>
</feature>
<dbReference type="GeneID" id="25986900"/>
<dbReference type="AlphaFoldDB" id="J4UL01"/>